<dbReference type="InterPro" id="IPR035897">
    <property type="entry name" value="Toll_tir_struct_dom_sf"/>
</dbReference>
<dbReference type="InterPro" id="IPR019734">
    <property type="entry name" value="TPR_rpt"/>
</dbReference>
<evidence type="ECO:0000256" key="2">
    <source>
        <dbReference type="ARBA" id="ARBA00022803"/>
    </source>
</evidence>
<dbReference type="PROSITE" id="PS50005">
    <property type="entry name" value="TPR"/>
    <property type="match status" value="1"/>
</dbReference>
<feature type="domain" description="TIR" evidence="5">
    <location>
        <begin position="3"/>
        <end position="131"/>
    </location>
</feature>
<accession>A0A562RTG3</accession>
<dbReference type="InterPro" id="IPR051012">
    <property type="entry name" value="CellSynth/LPSAsmb/PSIAsmb"/>
</dbReference>
<name>A0A562RTG3_9BRAD</name>
<gene>
    <name evidence="6" type="ORF">IQ16_02538</name>
</gene>
<evidence type="ECO:0000259" key="5">
    <source>
        <dbReference type="PROSITE" id="PS50104"/>
    </source>
</evidence>
<proteinExistence type="predicted"/>
<dbReference type="InterPro" id="IPR000157">
    <property type="entry name" value="TIR_dom"/>
</dbReference>
<dbReference type="PROSITE" id="PS50104">
    <property type="entry name" value="TIR"/>
    <property type="match status" value="1"/>
</dbReference>
<keyword evidence="2 3" id="KW-0802">TPR repeat</keyword>
<dbReference type="AlphaFoldDB" id="A0A562RTG3"/>
<sequence length="726" mass="80721">MIKLPRAFLSHSSTDKAVVGEVAKILGRAAVIYDAFEFSAGDQFRDAILKGLERSDIFVLFASSKALQRDWVKFEISSASEALTKQALSRVVTYIIDPDLNLNDIPDWMKSTLIVKQTQPGLIATDIRRMINRRVADRTPTYFVGRRNEMEQALGILSEFTSPEFRPPLLVYGLGGIGRRSLVQIIGRDHLSFSNTLPVVLRSGDLLPEAFVRLSEAISPRAIPDYKAAIADQEAKSDGEQIQQILDLLRSVCDARTLPVLVDEGAMATPNGVLRPEFEQIYDAIALNRDVDAMIVTRRRLYGAGGKSLPSLRVPELDQSSTQNLLRIAGRDVGLSFEREALTALATYTRGYPPAVKFALDEARTRGVAQVVANQRALVNFSAELFLRQLKQERSLTPTMVTTLQLLSGFSPLPMPVIAEYCEISSEQASSDVDHLLDLAFILPDGLHYRITEPLRDAAYRAFDGLFINSVRVADLLEVYLANEPDDDARLNLGQAIFRASLLAGVKSKSKFAVGFAADLIQVATQSYHDQDYDLAIRYGMSALEARPDNVDVRRYVAQALIRKERYNEAEDHITALVNLGELKEAFYIRGFAARRRRNHQEAIDAYKKSLAYGRSGVAIYRELASSYFELGDLAEAESHIRAAEERSPHNRYVVDLRCTIALRLGDLATAERTLDVLERVDPSGFADHRRSTVEQARGDSDSTSFRSFGFTEDPSPTVRGDGKSC</sequence>
<keyword evidence="1" id="KW-0677">Repeat</keyword>
<dbReference type="EMBL" id="VLLA01000005">
    <property type="protein sequence ID" value="TWI71864.1"/>
    <property type="molecule type" value="Genomic_DNA"/>
</dbReference>
<protein>
    <submittedName>
        <fullName evidence="6">TIR domain-containing protein</fullName>
    </submittedName>
</protein>
<evidence type="ECO:0000256" key="4">
    <source>
        <dbReference type="SAM" id="MobiDB-lite"/>
    </source>
</evidence>
<dbReference type="Proteomes" id="UP000316291">
    <property type="component" value="Unassembled WGS sequence"/>
</dbReference>
<dbReference type="PANTHER" id="PTHR45586">
    <property type="entry name" value="TPR REPEAT-CONTAINING PROTEIN PA4667"/>
    <property type="match status" value="1"/>
</dbReference>
<evidence type="ECO:0000313" key="6">
    <source>
        <dbReference type="EMBL" id="TWI71864.1"/>
    </source>
</evidence>
<keyword evidence="7" id="KW-1185">Reference proteome</keyword>
<evidence type="ECO:0000313" key="7">
    <source>
        <dbReference type="Proteomes" id="UP000316291"/>
    </source>
</evidence>
<dbReference type="RefSeq" id="WP_018645796.1">
    <property type="nucleotide sequence ID" value="NZ_VLLA01000005.1"/>
</dbReference>
<comment type="caution">
    <text evidence="6">The sequence shown here is derived from an EMBL/GenBank/DDBJ whole genome shotgun (WGS) entry which is preliminary data.</text>
</comment>
<feature type="repeat" description="TPR" evidence="3">
    <location>
        <begin position="618"/>
        <end position="651"/>
    </location>
</feature>
<feature type="region of interest" description="Disordered" evidence="4">
    <location>
        <begin position="689"/>
        <end position="726"/>
    </location>
</feature>
<reference evidence="6 7" key="1">
    <citation type="journal article" date="2015" name="Stand. Genomic Sci.">
        <title>Genomic Encyclopedia of Bacterial and Archaeal Type Strains, Phase III: the genomes of soil and plant-associated and newly described type strains.</title>
        <authorList>
            <person name="Whitman W.B."/>
            <person name="Woyke T."/>
            <person name="Klenk H.P."/>
            <person name="Zhou Y."/>
            <person name="Lilburn T.G."/>
            <person name="Beck B.J."/>
            <person name="De Vos P."/>
            <person name="Vandamme P."/>
            <person name="Eisen J.A."/>
            <person name="Garrity G."/>
            <person name="Hugenholtz P."/>
            <person name="Kyrpides N.C."/>
        </authorList>
    </citation>
    <scope>NUCLEOTIDE SEQUENCE [LARGE SCALE GENOMIC DNA]</scope>
    <source>
        <strain evidence="6 7">CGMCC 1.10948</strain>
    </source>
</reference>
<dbReference type="Gene3D" id="3.40.50.10140">
    <property type="entry name" value="Toll/interleukin-1 receptor homology (TIR) domain"/>
    <property type="match status" value="1"/>
</dbReference>
<dbReference type="InterPro" id="IPR011990">
    <property type="entry name" value="TPR-like_helical_dom_sf"/>
</dbReference>
<dbReference type="Pfam" id="PF13676">
    <property type="entry name" value="TIR_2"/>
    <property type="match status" value="1"/>
</dbReference>
<organism evidence="6 7">
    <name type="scientific">Bradyrhizobium huanghuaihaiense</name>
    <dbReference type="NCBI Taxonomy" id="990078"/>
    <lineage>
        <taxon>Bacteria</taxon>
        <taxon>Pseudomonadati</taxon>
        <taxon>Pseudomonadota</taxon>
        <taxon>Alphaproteobacteria</taxon>
        <taxon>Hyphomicrobiales</taxon>
        <taxon>Nitrobacteraceae</taxon>
        <taxon>Bradyrhizobium</taxon>
    </lineage>
</organism>
<dbReference type="SUPFAM" id="SSF52540">
    <property type="entry name" value="P-loop containing nucleoside triphosphate hydrolases"/>
    <property type="match status" value="1"/>
</dbReference>
<evidence type="ECO:0000256" key="1">
    <source>
        <dbReference type="ARBA" id="ARBA00022737"/>
    </source>
</evidence>
<evidence type="ECO:0000256" key="3">
    <source>
        <dbReference type="PROSITE-ProRule" id="PRU00339"/>
    </source>
</evidence>
<dbReference type="Gene3D" id="1.25.40.10">
    <property type="entry name" value="Tetratricopeptide repeat domain"/>
    <property type="match status" value="1"/>
</dbReference>
<feature type="compositionally biased region" description="Basic and acidic residues" evidence="4">
    <location>
        <begin position="689"/>
        <end position="701"/>
    </location>
</feature>
<dbReference type="PANTHER" id="PTHR45586:SF1">
    <property type="entry name" value="LIPOPOLYSACCHARIDE ASSEMBLY PROTEIN B"/>
    <property type="match status" value="1"/>
</dbReference>
<dbReference type="GO" id="GO:0007165">
    <property type="term" value="P:signal transduction"/>
    <property type="evidence" value="ECO:0007669"/>
    <property type="project" value="InterPro"/>
</dbReference>
<dbReference type="SUPFAM" id="SSF48452">
    <property type="entry name" value="TPR-like"/>
    <property type="match status" value="1"/>
</dbReference>
<dbReference type="SMART" id="SM00028">
    <property type="entry name" value="TPR"/>
    <property type="match status" value="3"/>
</dbReference>
<dbReference type="InterPro" id="IPR027417">
    <property type="entry name" value="P-loop_NTPase"/>
</dbReference>
<dbReference type="SUPFAM" id="SSF52200">
    <property type="entry name" value="Toll/Interleukin receptor TIR domain"/>
    <property type="match status" value="1"/>
</dbReference>